<keyword evidence="1" id="KW-0812">Transmembrane</keyword>
<evidence type="ECO:0000313" key="3">
    <source>
        <dbReference type="Proteomes" id="UP001162131"/>
    </source>
</evidence>
<evidence type="ECO:0000313" key="2">
    <source>
        <dbReference type="EMBL" id="CAG9310931.1"/>
    </source>
</evidence>
<organism evidence="2 3">
    <name type="scientific">Blepharisma stoltei</name>
    <dbReference type="NCBI Taxonomy" id="1481888"/>
    <lineage>
        <taxon>Eukaryota</taxon>
        <taxon>Sar</taxon>
        <taxon>Alveolata</taxon>
        <taxon>Ciliophora</taxon>
        <taxon>Postciliodesmatophora</taxon>
        <taxon>Heterotrichea</taxon>
        <taxon>Heterotrichida</taxon>
        <taxon>Blepharismidae</taxon>
        <taxon>Blepharisma</taxon>
    </lineage>
</organism>
<dbReference type="AlphaFoldDB" id="A0AAU9IC19"/>
<keyword evidence="1" id="KW-0472">Membrane</keyword>
<name>A0AAU9IC19_9CILI</name>
<feature type="transmembrane region" description="Helical" evidence="1">
    <location>
        <begin position="101"/>
        <end position="119"/>
    </location>
</feature>
<sequence>MIGIKMLSRNSKQLARAFTWGEYYPNRNLYVAGGHKYNTRYKDFWQQHQTYGLEGKEHTYTHTEKDYKIHRPWDTFMFWFKINIAGQWDFFTYRYLRAMDYCTMALAPIGIATFAVLGAAVFKPLYMYSLVSTAVLYYRLRDKCSHPEFDELGIKDLLYSNETVKKYFNDQNSYVIDQYQEYDKFNIDQFPEYGTNKLARFFNVDCNTTTGYLKMCDLQTDARMTVHFKTMPWSDQKFFCTHPFLFYDLWAEINCKGVYEKIVFIDPKKVNKKIFISL</sequence>
<evidence type="ECO:0000256" key="1">
    <source>
        <dbReference type="SAM" id="Phobius"/>
    </source>
</evidence>
<dbReference type="EMBL" id="CAJZBQ010000003">
    <property type="protein sequence ID" value="CAG9310931.1"/>
    <property type="molecule type" value="Genomic_DNA"/>
</dbReference>
<keyword evidence="1" id="KW-1133">Transmembrane helix</keyword>
<protein>
    <recommendedName>
        <fullName evidence="4">Transmembrane protein</fullName>
    </recommendedName>
</protein>
<gene>
    <name evidence="2" type="ORF">BSTOLATCC_MIC2645</name>
</gene>
<reference evidence="2" key="1">
    <citation type="submission" date="2021-09" db="EMBL/GenBank/DDBJ databases">
        <authorList>
            <consortium name="AG Swart"/>
            <person name="Singh M."/>
            <person name="Singh A."/>
            <person name="Seah K."/>
            <person name="Emmerich C."/>
        </authorList>
    </citation>
    <scope>NUCLEOTIDE SEQUENCE</scope>
    <source>
        <strain evidence="2">ATCC30299</strain>
    </source>
</reference>
<keyword evidence="3" id="KW-1185">Reference proteome</keyword>
<comment type="caution">
    <text evidence="2">The sequence shown here is derived from an EMBL/GenBank/DDBJ whole genome shotgun (WGS) entry which is preliminary data.</text>
</comment>
<proteinExistence type="predicted"/>
<evidence type="ECO:0008006" key="4">
    <source>
        <dbReference type="Google" id="ProtNLM"/>
    </source>
</evidence>
<accession>A0AAU9IC19</accession>
<dbReference type="Proteomes" id="UP001162131">
    <property type="component" value="Unassembled WGS sequence"/>
</dbReference>